<organism evidence="1 2">
    <name type="scientific">Caenorhabditis briggsae</name>
    <dbReference type="NCBI Taxonomy" id="6238"/>
    <lineage>
        <taxon>Eukaryota</taxon>
        <taxon>Metazoa</taxon>
        <taxon>Ecdysozoa</taxon>
        <taxon>Nematoda</taxon>
        <taxon>Chromadorea</taxon>
        <taxon>Rhabditida</taxon>
        <taxon>Rhabditina</taxon>
        <taxon>Rhabditomorpha</taxon>
        <taxon>Rhabditoidea</taxon>
        <taxon>Rhabditidae</taxon>
        <taxon>Peloderinae</taxon>
        <taxon>Caenorhabditis</taxon>
    </lineage>
</organism>
<dbReference type="AlphaFoldDB" id="B6IJ44"/>
<dbReference type="GeneID" id="68919195"/>
<dbReference type="RefSeq" id="XP_045099585.1">
    <property type="nucleotide sequence ID" value="XM_045239748.1"/>
</dbReference>
<reference evidence="1 2" key="1">
    <citation type="journal article" date="2003" name="PLoS Biol.">
        <title>The genome sequence of Caenorhabditis briggsae: a platform for comparative genomics.</title>
        <authorList>
            <person name="Stein L.D."/>
            <person name="Bao Z."/>
            <person name="Blasiar D."/>
            <person name="Blumenthal T."/>
            <person name="Brent M.R."/>
            <person name="Chen N."/>
            <person name="Chinwalla A."/>
            <person name="Clarke L."/>
            <person name="Clee C."/>
            <person name="Coghlan A."/>
            <person name="Coulson A."/>
            <person name="D'Eustachio P."/>
            <person name="Fitch D.H."/>
            <person name="Fulton L.A."/>
            <person name="Fulton R.E."/>
            <person name="Griffiths-Jones S."/>
            <person name="Harris T.W."/>
            <person name="Hillier L.W."/>
            <person name="Kamath R."/>
            <person name="Kuwabara P.E."/>
            <person name="Mardis E.R."/>
            <person name="Marra M.A."/>
            <person name="Miner T.L."/>
            <person name="Minx P."/>
            <person name="Mullikin J.C."/>
            <person name="Plumb R.W."/>
            <person name="Rogers J."/>
            <person name="Schein J.E."/>
            <person name="Sohrmann M."/>
            <person name="Spieth J."/>
            <person name="Stajich J.E."/>
            <person name="Wei C."/>
            <person name="Willey D."/>
            <person name="Wilson R.K."/>
            <person name="Durbin R."/>
            <person name="Waterston R.H."/>
        </authorList>
    </citation>
    <scope>NUCLEOTIDE SEQUENCE [LARGE SCALE GENOMIC DNA]</scope>
    <source>
        <strain evidence="1 2">AF16</strain>
    </source>
</reference>
<proteinExistence type="predicted"/>
<protein>
    <submittedName>
        <fullName evidence="1">Protein CBG27746</fullName>
    </submittedName>
</protein>
<dbReference type="KEGG" id="cbr:CBG_27746"/>
<keyword evidence="2" id="KW-1185">Reference proteome</keyword>
<dbReference type="InParanoid" id="B6IJ44"/>
<gene>
    <name evidence="1" type="ORF">CBG27746</name>
    <name evidence="1" type="ORF">CBG_27746</name>
</gene>
<evidence type="ECO:0000313" key="1">
    <source>
        <dbReference type="EMBL" id="CAS00024.1"/>
    </source>
</evidence>
<name>B6IJ44_CAEBR</name>
<sequence>MSCNNFGALYRENKWSG</sequence>
<evidence type="ECO:0000313" key="2">
    <source>
        <dbReference type="Proteomes" id="UP000008549"/>
    </source>
</evidence>
<dbReference type="Proteomes" id="UP000008549">
    <property type="component" value="Unassembled WGS sequence"/>
</dbReference>
<accession>B6IJ44</accession>
<dbReference type="CTD" id="68919195"/>
<reference evidence="1 2" key="2">
    <citation type="journal article" date="2011" name="PLoS Genet.">
        <title>Caenorhabditis briggsae recombinant inbred line genotypes reveal inter-strain incompatibility and the evolution of recombination.</title>
        <authorList>
            <person name="Ross J.A."/>
            <person name="Koboldt D.C."/>
            <person name="Staisch J.E."/>
            <person name="Chamberlin H.M."/>
            <person name="Gupta B.P."/>
            <person name="Miller R.D."/>
            <person name="Baird S.E."/>
            <person name="Haag E.S."/>
        </authorList>
    </citation>
    <scope>NUCLEOTIDE SEQUENCE [LARGE SCALE GENOMIC DNA]</scope>
    <source>
        <strain evidence="1 2">AF16</strain>
    </source>
</reference>
<dbReference type="EMBL" id="HE600983">
    <property type="protein sequence ID" value="CAS00024.1"/>
    <property type="molecule type" value="Genomic_DNA"/>
</dbReference>